<dbReference type="EMBL" id="HE577331">
    <property type="protein sequence ID" value="CCD03186.1"/>
    <property type="molecule type" value="Genomic_DNA"/>
</dbReference>
<evidence type="ECO:0000256" key="1">
    <source>
        <dbReference type="SAM" id="MobiDB-lite"/>
    </source>
</evidence>
<proteinExistence type="predicted"/>
<accession>A0A9P1K0B5</accession>
<reference evidence="2 3" key="1">
    <citation type="journal article" date="2011" name="PLoS Genet.">
        <title>Azospirillum genomes reveal transition of bacteria from aquatic to terrestrial environments.</title>
        <authorList>
            <person name="Wisniewski-Dye F."/>
            <person name="Borziak K."/>
            <person name="Khalsa-Moyers G."/>
            <person name="Alexandre G."/>
            <person name="Sukharnikov L.O."/>
            <person name="Wuichet K."/>
            <person name="Hurst G.B."/>
            <person name="McDonald W.H."/>
            <person name="Robertson J.S."/>
            <person name="Barbe V."/>
            <person name="Calteau A."/>
            <person name="Rouy Z."/>
            <person name="Mangenot S."/>
            <person name="Prigent-Combaret C."/>
            <person name="Normand P."/>
            <person name="Boyer M."/>
            <person name="Siguier P."/>
            <person name="Dessaux Y."/>
            <person name="Elmerich C."/>
            <person name="Condemine G."/>
            <person name="Krishnen G."/>
            <person name="Kennedy I."/>
            <person name="Paterson A.H."/>
            <person name="Gonzalez V."/>
            <person name="Mavingui P."/>
            <person name="Zhulin I.B."/>
        </authorList>
    </citation>
    <scope>NUCLEOTIDE SEQUENCE [LARGE SCALE GENOMIC DNA]</scope>
    <source>
        <strain evidence="2 3">Sp245</strain>
    </source>
</reference>
<protein>
    <submittedName>
        <fullName evidence="2">Uncharacterized protein</fullName>
    </submittedName>
</protein>
<dbReference type="Proteomes" id="UP000007319">
    <property type="component" value="Plasmid AZOBR_p4"/>
</dbReference>
<organism evidence="2 3">
    <name type="scientific">Azospirillum baldaniorum</name>
    <dbReference type="NCBI Taxonomy" id="1064539"/>
    <lineage>
        <taxon>Bacteria</taxon>
        <taxon>Pseudomonadati</taxon>
        <taxon>Pseudomonadota</taxon>
        <taxon>Alphaproteobacteria</taxon>
        <taxon>Rhodospirillales</taxon>
        <taxon>Azospirillaceae</taxon>
        <taxon>Azospirillum</taxon>
    </lineage>
</organism>
<evidence type="ECO:0000313" key="2">
    <source>
        <dbReference type="EMBL" id="CCD03186.1"/>
    </source>
</evidence>
<geneLocation type="plasmid" evidence="2 3">
    <name>AZOBR_p4</name>
</geneLocation>
<dbReference type="KEGG" id="abs:AZOBR_p410104"/>
<evidence type="ECO:0000313" key="3">
    <source>
        <dbReference type="Proteomes" id="UP000007319"/>
    </source>
</evidence>
<dbReference type="AlphaFoldDB" id="A0A9P1K0B5"/>
<gene>
    <name evidence="2" type="ORF">AZOBR_p410104</name>
</gene>
<feature type="compositionally biased region" description="Polar residues" evidence="1">
    <location>
        <begin position="110"/>
        <end position="119"/>
    </location>
</feature>
<keyword evidence="2" id="KW-0614">Plasmid</keyword>
<feature type="region of interest" description="Disordered" evidence="1">
    <location>
        <begin position="95"/>
        <end position="119"/>
    </location>
</feature>
<name>A0A9P1K0B5_9PROT</name>
<keyword evidence="3" id="KW-1185">Reference proteome</keyword>
<sequence>MTNRSGDRPMHGDVCSRLPEGLAAFVRVAPTDPWTLEAVRLLNMNDQDRHHAISCWSISYRGVFTAELERMAKALPQDGLAMATLRALWNSIRSATPADGSPGLLRAPNRTISGRSASR</sequence>